<feature type="non-terminal residue" evidence="1">
    <location>
        <position position="202"/>
    </location>
</feature>
<dbReference type="EMBL" id="CAUYUJ010017762">
    <property type="protein sequence ID" value="CAK0877668.1"/>
    <property type="molecule type" value="Genomic_DNA"/>
</dbReference>
<protein>
    <submittedName>
        <fullName evidence="1">Uncharacterized protein</fullName>
    </submittedName>
</protein>
<accession>A0ABN9VZS0</accession>
<reference evidence="1" key="1">
    <citation type="submission" date="2023-10" db="EMBL/GenBank/DDBJ databases">
        <authorList>
            <person name="Chen Y."/>
            <person name="Shah S."/>
            <person name="Dougan E. K."/>
            <person name="Thang M."/>
            <person name="Chan C."/>
        </authorList>
    </citation>
    <scope>NUCLEOTIDE SEQUENCE [LARGE SCALE GENOMIC DNA]</scope>
</reference>
<keyword evidence="2" id="KW-1185">Reference proteome</keyword>
<feature type="non-terminal residue" evidence="1">
    <location>
        <position position="1"/>
    </location>
</feature>
<comment type="caution">
    <text evidence="1">The sequence shown here is derived from an EMBL/GenBank/DDBJ whole genome shotgun (WGS) entry which is preliminary data.</text>
</comment>
<gene>
    <name evidence="1" type="ORF">PCOR1329_LOCUS61665</name>
</gene>
<evidence type="ECO:0000313" key="2">
    <source>
        <dbReference type="Proteomes" id="UP001189429"/>
    </source>
</evidence>
<name>A0ABN9VZS0_9DINO</name>
<proteinExistence type="predicted"/>
<evidence type="ECO:0000313" key="1">
    <source>
        <dbReference type="EMBL" id="CAK0877668.1"/>
    </source>
</evidence>
<sequence>PLAARVAARGRRAVAEPGAVRRLRRGARGRRGLVPRGGLRARVRATADGADARVAGLPAAGGDHPYRPVLFPVALAAALEGRTLPQGVVGVHLALAALQACGYAAAAVSGVDLSLGGQLPDEVWLSPWHRVDGRSYGGAALGVPFDLVSTIASEHDALLPRGLAVRARRYPNKTKAGSAYLIRCAQLFLLHAMFLASCFYST</sequence>
<dbReference type="Proteomes" id="UP001189429">
    <property type="component" value="Unassembled WGS sequence"/>
</dbReference>
<organism evidence="1 2">
    <name type="scientific">Prorocentrum cordatum</name>
    <dbReference type="NCBI Taxonomy" id="2364126"/>
    <lineage>
        <taxon>Eukaryota</taxon>
        <taxon>Sar</taxon>
        <taxon>Alveolata</taxon>
        <taxon>Dinophyceae</taxon>
        <taxon>Prorocentrales</taxon>
        <taxon>Prorocentraceae</taxon>
        <taxon>Prorocentrum</taxon>
    </lineage>
</organism>